<evidence type="ECO:0000313" key="10">
    <source>
        <dbReference type="Proteomes" id="UP000298325"/>
    </source>
</evidence>
<comment type="similarity">
    <text evidence="7">Belongs to the transglycosylase MltG family.</text>
</comment>
<feature type="site" description="Important for catalytic activity" evidence="7">
    <location>
        <position position="235"/>
    </location>
</feature>
<evidence type="ECO:0000256" key="2">
    <source>
        <dbReference type="ARBA" id="ARBA00022692"/>
    </source>
</evidence>
<protein>
    <recommendedName>
        <fullName evidence="7">Endolytic murein transglycosylase</fullName>
        <ecNumber evidence="7">4.2.2.29</ecNumber>
    </recommendedName>
    <alternativeName>
        <fullName evidence="7">Peptidoglycan lytic transglycosylase</fullName>
    </alternativeName>
    <alternativeName>
        <fullName evidence="7">Peptidoglycan polymerization terminase</fullName>
    </alternativeName>
</protein>
<dbReference type="EC" id="4.2.2.29" evidence="7"/>
<keyword evidence="2 7" id="KW-0812">Transmembrane</keyword>
<dbReference type="AlphaFoldDB" id="A0A4Z1BMW0"/>
<dbReference type="CDD" id="cd08010">
    <property type="entry name" value="MltG_like"/>
    <property type="match status" value="1"/>
</dbReference>
<gene>
    <name evidence="7 9" type="primary">mltG</name>
    <name evidence="9" type="ORF">E5Q11_01890</name>
</gene>
<keyword evidence="6 7" id="KW-0961">Cell wall biogenesis/degradation</keyword>
<dbReference type="InterPro" id="IPR003770">
    <property type="entry name" value="MLTG-like"/>
</dbReference>
<comment type="catalytic activity">
    <reaction evidence="7">
        <text>a peptidoglycan chain = a peptidoglycan chain with N-acetyl-1,6-anhydromuramyl-[peptide] at the reducing end + a peptidoglycan chain with N-acetylglucosamine at the non-reducing end.</text>
        <dbReference type="EC" id="4.2.2.29"/>
    </reaction>
</comment>
<evidence type="ECO:0000256" key="6">
    <source>
        <dbReference type="ARBA" id="ARBA00023316"/>
    </source>
</evidence>
<sequence>MAHLRQSAALLKLWNSRLVKKLLLAAVSLIVLLGSGLGIWLWQGLQTLEQPVVLDEPVLFSVPMGAGYDQIARSMEQNGFMDDSLWMRIHARLNPEQSRLLAGEYEFTSGMSRLDMIRKMVSGDTKQWQIQFIEGWTFRDMRKAIAANPRLDKVTTDWTDAQIMEAMGAADEHPEGRFFPDTYLHGSQETDLDLYKRAFNRMERVLAEEWENRAEGLPYDTPYEALIMASIVERETGAAHERAEVAGVFVRRLEKGMRLQTDPTVIYGMGDQYKGRITRKDLRTYTDYNTYRINGLPPTPIALSGREAVHAALHPADGDTYYFVARGDGTHKFSRTLAEHQEAVRQFQLNRREDYRSSPAAPETDSQKE</sequence>
<organism evidence="9 10">
    <name type="scientific">Marinobacter confluentis</name>
    <dbReference type="NCBI Taxonomy" id="1697557"/>
    <lineage>
        <taxon>Bacteria</taxon>
        <taxon>Pseudomonadati</taxon>
        <taxon>Pseudomonadota</taxon>
        <taxon>Gammaproteobacteria</taxon>
        <taxon>Pseudomonadales</taxon>
        <taxon>Marinobacteraceae</taxon>
        <taxon>Marinobacter</taxon>
    </lineage>
</organism>
<dbReference type="GO" id="GO:0009252">
    <property type="term" value="P:peptidoglycan biosynthetic process"/>
    <property type="evidence" value="ECO:0007669"/>
    <property type="project" value="UniProtKB-UniRule"/>
</dbReference>
<keyword evidence="1 7" id="KW-1003">Cell membrane</keyword>
<keyword evidence="10" id="KW-1185">Reference proteome</keyword>
<keyword evidence="3 7" id="KW-1133">Transmembrane helix</keyword>
<dbReference type="Gene3D" id="3.30.1490.480">
    <property type="entry name" value="Endolytic murein transglycosylase"/>
    <property type="match status" value="1"/>
</dbReference>
<accession>A0A4Z1BMW0</accession>
<feature type="region of interest" description="Disordered" evidence="8">
    <location>
        <begin position="348"/>
        <end position="369"/>
    </location>
</feature>
<dbReference type="Proteomes" id="UP000298325">
    <property type="component" value="Unassembled WGS sequence"/>
</dbReference>
<dbReference type="HAMAP" id="MF_02065">
    <property type="entry name" value="MltG"/>
    <property type="match status" value="1"/>
</dbReference>
<keyword evidence="5 7" id="KW-0456">Lyase</keyword>
<evidence type="ECO:0000256" key="5">
    <source>
        <dbReference type="ARBA" id="ARBA00023239"/>
    </source>
</evidence>
<dbReference type="Pfam" id="PF02618">
    <property type="entry name" value="YceG"/>
    <property type="match status" value="1"/>
</dbReference>
<dbReference type="NCBIfam" id="TIGR00247">
    <property type="entry name" value="endolytic transglycosylase MltG"/>
    <property type="match status" value="1"/>
</dbReference>
<evidence type="ECO:0000256" key="8">
    <source>
        <dbReference type="SAM" id="MobiDB-lite"/>
    </source>
</evidence>
<proteinExistence type="inferred from homology"/>
<keyword evidence="4 7" id="KW-0472">Membrane</keyword>
<dbReference type="EMBL" id="SRPF01000001">
    <property type="protein sequence ID" value="TGN41327.1"/>
    <property type="molecule type" value="Genomic_DNA"/>
</dbReference>
<evidence type="ECO:0000256" key="1">
    <source>
        <dbReference type="ARBA" id="ARBA00022475"/>
    </source>
</evidence>
<dbReference type="GO" id="GO:0071555">
    <property type="term" value="P:cell wall organization"/>
    <property type="evidence" value="ECO:0007669"/>
    <property type="project" value="UniProtKB-KW"/>
</dbReference>
<reference evidence="9 10" key="1">
    <citation type="submission" date="2019-04" db="EMBL/GenBank/DDBJ databases">
        <authorList>
            <person name="Park S."/>
            <person name="Yoon J.-H."/>
        </authorList>
    </citation>
    <scope>NUCLEOTIDE SEQUENCE [LARGE SCALE GENOMIC DNA]</scope>
    <source>
        <strain evidence="9 10">HJM-18</strain>
    </source>
</reference>
<evidence type="ECO:0000256" key="3">
    <source>
        <dbReference type="ARBA" id="ARBA00022989"/>
    </source>
</evidence>
<dbReference type="GO" id="GO:0008932">
    <property type="term" value="F:lytic endotransglycosylase activity"/>
    <property type="evidence" value="ECO:0007669"/>
    <property type="project" value="UniProtKB-UniRule"/>
</dbReference>
<evidence type="ECO:0000313" key="9">
    <source>
        <dbReference type="EMBL" id="TGN41327.1"/>
    </source>
</evidence>
<dbReference type="Gene3D" id="3.30.160.60">
    <property type="entry name" value="Classic Zinc Finger"/>
    <property type="match status" value="1"/>
</dbReference>
<comment type="caution">
    <text evidence="9">The sequence shown here is derived from an EMBL/GenBank/DDBJ whole genome shotgun (WGS) entry which is preliminary data.</text>
</comment>
<dbReference type="GO" id="GO:0005886">
    <property type="term" value="C:plasma membrane"/>
    <property type="evidence" value="ECO:0007669"/>
    <property type="project" value="UniProtKB-UniRule"/>
</dbReference>
<dbReference type="PANTHER" id="PTHR30518:SF2">
    <property type="entry name" value="ENDOLYTIC MUREIN TRANSGLYCOSYLASE"/>
    <property type="match status" value="1"/>
</dbReference>
<comment type="function">
    <text evidence="7">Functions as a peptidoglycan terminase that cleaves nascent peptidoglycan strands endolytically to terminate their elongation.</text>
</comment>
<name>A0A4Z1BMW0_9GAMM</name>
<dbReference type="OrthoDB" id="9814591at2"/>
<evidence type="ECO:0000256" key="4">
    <source>
        <dbReference type="ARBA" id="ARBA00023136"/>
    </source>
</evidence>
<evidence type="ECO:0000256" key="7">
    <source>
        <dbReference type="HAMAP-Rule" id="MF_02065"/>
    </source>
</evidence>
<keyword evidence="7" id="KW-0997">Cell inner membrane</keyword>
<dbReference type="PANTHER" id="PTHR30518">
    <property type="entry name" value="ENDOLYTIC MUREIN TRANSGLYCOSYLASE"/>
    <property type="match status" value="1"/>
</dbReference>